<dbReference type="Proteomes" id="UP000199495">
    <property type="component" value="Unassembled WGS sequence"/>
</dbReference>
<dbReference type="PANTHER" id="PTHR37319">
    <property type="entry name" value="TRANSPOSASE"/>
    <property type="match status" value="1"/>
</dbReference>
<proteinExistence type="predicted"/>
<keyword evidence="2" id="KW-1185">Reference proteome</keyword>
<protein>
    <submittedName>
        <fullName evidence="1">Uncharacterized protein</fullName>
    </submittedName>
</protein>
<dbReference type="RefSeq" id="WP_176762771.1">
    <property type="nucleotide sequence ID" value="NZ_FNCS01000022.1"/>
</dbReference>
<dbReference type="PANTHER" id="PTHR37319:SF1">
    <property type="entry name" value="TRANSPOSASE TN5 DIMERISATION DOMAIN-CONTAINING PROTEIN"/>
    <property type="match status" value="1"/>
</dbReference>
<dbReference type="AlphaFoldDB" id="A0A1G7ZS29"/>
<dbReference type="Gene3D" id="3.90.350.10">
    <property type="entry name" value="Transposase Inhibitor Protein From Tn5, Chain A, domain 1"/>
    <property type="match status" value="1"/>
</dbReference>
<dbReference type="EMBL" id="FNCS01000022">
    <property type="protein sequence ID" value="SDH11478.1"/>
    <property type="molecule type" value="Genomic_DNA"/>
</dbReference>
<dbReference type="InterPro" id="IPR012337">
    <property type="entry name" value="RNaseH-like_sf"/>
</dbReference>
<gene>
    <name evidence="1" type="ORF">SAMN04487974_12226</name>
</gene>
<accession>A0A1G7ZS29</accession>
<reference evidence="1 2" key="1">
    <citation type="submission" date="2016-10" db="EMBL/GenBank/DDBJ databases">
        <authorList>
            <person name="de Groot N.N."/>
        </authorList>
    </citation>
    <scope>NUCLEOTIDE SEQUENCE [LARGE SCALE GENOMIC DNA]</scope>
    <source>
        <strain evidence="1 2">CGMCC 1.10267</strain>
    </source>
</reference>
<evidence type="ECO:0000313" key="2">
    <source>
        <dbReference type="Proteomes" id="UP000199495"/>
    </source>
</evidence>
<evidence type="ECO:0000313" key="1">
    <source>
        <dbReference type="EMBL" id="SDH11478.1"/>
    </source>
</evidence>
<organism evidence="1 2">
    <name type="scientific">Pelagibacterium luteolum</name>
    <dbReference type="NCBI Taxonomy" id="440168"/>
    <lineage>
        <taxon>Bacteria</taxon>
        <taxon>Pseudomonadati</taxon>
        <taxon>Pseudomonadota</taxon>
        <taxon>Alphaproteobacteria</taxon>
        <taxon>Hyphomicrobiales</taxon>
        <taxon>Devosiaceae</taxon>
        <taxon>Pelagibacterium</taxon>
    </lineage>
</organism>
<dbReference type="InterPro" id="IPR047768">
    <property type="entry name" value="Tn5p-like"/>
</dbReference>
<sequence>MRWLDNLQLSTELTGAPERCVHIRDRESDIYELYCLAEELETSFLVRSCVNRLAEDGDTTVAKVMAAVQSSGTHEVQFRNAQGKDQRAMLSIRHATMTECPPIGKQKQHRHQALQGCGLPESWRPS</sequence>
<dbReference type="SUPFAM" id="SSF53098">
    <property type="entry name" value="Ribonuclease H-like"/>
    <property type="match status" value="1"/>
</dbReference>
<name>A0A1G7ZS29_9HYPH</name>